<dbReference type="EMBL" id="PPSK01000007">
    <property type="protein sequence ID" value="POB03637.1"/>
    <property type="molecule type" value="Genomic_DNA"/>
</dbReference>
<protein>
    <recommendedName>
        <fullName evidence="3">SatD family (SatD)</fullName>
    </recommendedName>
</protein>
<accession>A0A2P4EVJ5</accession>
<comment type="caution">
    <text evidence="1">The sequence shown here is derived from an EMBL/GenBank/DDBJ whole genome shotgun (WGS) entry which is preliminary data.</text>
</comment>
<organism evidence="1 2">
    <name type="scientific">Halopseudomonas oceani</name>
    <dbReference type="NCBI Taxonomy" id="1708783"/>
    <lineage>
        <taxon>Bacteria</taxon>
        <taxon>Pseudomonadati</taxon>
        <taxon>Pseudomonadota</taxon>
        <taxon>Gammaproteobacteria</taxon>
        <taxon>Pseudomonadales</taxon>
        <taxon>Pseudomonadaceae</taxon>
        <taxon>Halopseudomonas</taxon>
    </lineage>
</organism>
<evidence type="ECO:0008006" key="3">
    <source>
        <dbReference type="Google" id="ProtNLM"/>
    </source>
</evidence>
<name>A0A2P4EVJ5_9GAMM</name>
<gene>
    <name evidence="1" type="ORF">C1949_09715</name>
</gene>
<dbReference type="OrthoDB" id="7064118at2"/>
<proteinExistence type="predicted"/>
<sequence length="206" mass="22953">MTIAAVLTGDLIDSQGVENTQEYINQLRKVLEQLLDVCTFSHEIYRGDGFQLTLETATDAMRCALLLRAALIAASPEHARYDARIAIGIGPAPEGNRYGEAFVLSGQGLDSMKKETLGLFTHDATLLDRAELPTAFVARIIDQWTRVEAETWWLHATTNTSQKALAEQVGKSQVTVHKALQRAEAPLIDRYLTRSREWIQELTDGR</sequence>
<dbReference type="AlphaFoldDB" id="A0A2P4EVJ5"/>
<reference evidence="1 2" key="1">
    <citation type="submission" date="2018-01" db="EMBL/GenBank/DDBJ databases">
        <title>Draft genome of the type strain Pseudomonas oceani DSM 100277 isolated from the deep water in Okinawa trough, northwestern Pacific Ocean.</title>
        <authorList>
            <person name="Gomila M."/>
            <person name="Mulet M."/>
            <person name="Garcia-Valdes E."/>
            <person name="Lalucat J."/>
        </authorList>
    </citation>
    <scope>NUCLEOTIDE SEQUENCE [LARGE SCALE GENOMIC DNA]</scope>
    <source>
        <strain evidence="1 2">DSM 100277</strain>
    </source>
</reference>
<evidence type="ECO:0000313" key="2">
    <source>
        <dbReference type="Proteomes" id="UP000243451"/>
    </source>
</evidence>
<keyword evidence="2" id="KW-1185">Reference proteome</keyword>
<dbReference type="RefSeq" id="WP_104738279.1">
    <property type="nucleotide sequence ID" value="NZ_BMHR01000006.1"/>
</dbReference>
<dbReference type="Proteomes" id="UP000243451">
    <property type="component" value="Unassembled WGS sequence"/>
</dbReference>
<evidence type="ECO:0000313" key="1">
    <source>
        <dbReference type="EMBL" id="POB03637.1"/>
    </source>
</evidence>